<dbReference type="Proteomes" id="UP000029781">
    <property type="component" value="Segment"/>
</dbReference>
<sequence length="78" mass="8373">MQLLGYNMEALVLVLATAVGAYGGFPTPPPIVQQLTQNEMVQWGLVFVLCYQGGSGQDVKLAALATVTMFALHKFLSN</sequence>
<keyword evidence="2" id="KW-1185">Reference proteome</keyword>
<evidence type="ECO:0000313" key="1">
    <source>
        <dbReference type="EMBL" id="ADO67273.1"/>
    </source>
</evidence>
<accession>E3T510</accession>
<gene>
    <name evidence="1" type="ORF">crov240</name>
</gene>
<name>E3T510_CROVB</name>
<dbReference type="RefSeq" id="YP_003969872.1">
    <property type="nucleotide sequence ID" value="NC_014637.1"/>
</dbReference>
<evidence type="ECO:0000313" key="2">
    <source>
        <dbReference type="Proteomes" id="UP000029781"/>
    </source>
</evidence>
<proteinExistence type="predicted"/>
<reference evidence="1 2" key="1">
    <citation type="journal article" date="2010" name="Proc. Natl. Acad. Sci. U.S.A.">
        <title>Giant virus with a remarkable complement of genes infects marine zooplankton.</title>
        <authorList>
            <person name="Fischer M.G."/>
            <person name="Allen M.J."/>
            <person name="Wilson W.H."/>
            <person name="Suttle C.A."/>
        </authorList>
    </citation>
    <scope>NUCLEOTIDE SEQUENCE [LARGE SCALE GENOMIC DNA]</scope>
    <source>
        <strain evidence="1 2">BV-PW1</strain>
    </source>
</reference>
<organism evidence="1 2">
    <name type="scientific">Cafeteria roenbergensis virus (strain BV-PW1)</name>
    <name type="common">CroV</name>
    <dbReference type="NCBI Taxonomy" id="693272"/>
    <lineage>
        <taxon>Viruses</taxon>
        <taxon>Varidnaviria</taxon>
        <taxon>Bamfordvirae</taxon>
        <taxon>Nucleocytoviricota</taxon>
        <taxon>Megaviricetes</taxon>
        <taxon>Imitervirales</taxon>
        <taxon>Mimiviridae</taxon>
        <taxon>Aliimimivirinae</taxon>
        <taxon>Rheavirus</taxon>
        <taxon>Rheavirus sinusmexicani</taxon>
    </lineage>
</organism>
<organismHost>
    <name type="scientific">Cafeteria roenbergensis</name>
    <name type="common">Marine flagellate</name>
    <dbReference type="NCBI Taxonomy" id="33653"/>
</organismHost>
<dbReference type="EMBL" id="GU244497">
    <property type="protein sequence ID" value="ADO67273.1"/>
    <property type="molecule type" value="Genomic_DNA"/>
</dbReference>
<protein>
    <submittedName>
        <fullName evidence="1">Uncharacterized protein</fullName>
    </submittedName>
</protein>
<dbReference type="KEGG" id="vg:9887642"/>
<dbReference type="GeneID" id="9887642"/>